<evidence type="ECO:0000256" key="6">
    <source>
        <dbReference type="SAM" id="Phobius"/>
    </source>
</evidence>
<dbReference type="Pfam" id="PF13727">
    <property type="entry name" value="CoA_binding_3"/>
    <property type="match status" value="1"/>
</dbReference>
<evidence type="ECO:0000259" key="7">
    <source>
        <dbReference type="Pfam" id="PF02397"/>
    </source>
</evidence>
<feature type="transmembrane region" description="Helical" evidence="6">
    <location>
        <begin position="325"/>
        <end position="345"/>
    </location>
</feature>
<reference evidence="8" key="1">
    <citation type="submission" date="2015-08" db="EMBL/GenBank/DDBJ databases">
        <authorList>
            <person name="Babu N.S."/>
            <person name="Beckwith C.J."/>
            <person name="Beseler K.G."/>
            <person name="Brison A."/>
            <person name="Carone J.V."/>
            <person name="Caskin T.P."/>
            <person name="Diamond M."/>
            <person name="Durham M.E."/>
            <person name="Foxe J.M."/>
            <person name="Go M."/>
            <person name="Henderson B.A."/>
            <person name="Jones I.B."/>
            <person name="McGettigan J.A."/>
            <person name="Micheletti S.J."/>
            <person name="Nasrallah M.E."/>
            <person name="Ortiz D."/>
            <person name="Piller C.R."/>
            <person name="Privatt S.R."/>
            <person name="Schneider S.L."/>
            <person name="Sharp S."/>
            <person name="Smith T.C."/>
            <person name="Stanton J.D."/>
            <person name="Ullery H.E."/>
            <person name="Wilson R.J."/>
            <person name="Serrano M.G."/>
            <person name="Buck G."/>
            <person name="Lee V."/>
            <person name="Wang Y."/>
            <person name="Carvalho R."/>
            <person name="Voegtly L."/>
            <person name="Shi R."/>
            <person name="Duckworth R."/>
            <person name="Johnson A."/>
            <person name="Loviza R."/>
            <person name="Walstead R."/>
            <person name="Shah Z."/>
            <person name="Kiflezghi M."/>
            <person name="Wade K."/>
            <person name="Ball S.L."/>
            <person name="Bradley K.W."/>
            <person name="Asai D.J."/>
            <person name="Bowman C.A."/>
            <person name="Russell D.A."/>
            <person name="Pope W.H."/>
            <person name="Jacobs-Sera D."/>
            <person name="Hendrix R.W."/>
            <person name="Hatfull G.F."/>
        </authorList>
    </citation>
    <scope>NUCLEOTIDE SEQUENCE</scope>
</reference>
<dbReference type="GO" id="GO:0047360">
    <property type="term" value="F:undecaprenyl-phosphate galactose phosphotransferase activity"/>
    <property type="evidence" value="ECO:0007669"/>
    <property type="project" value="UniProtKB-EC"/>
</dbReference>
<evidence type="ECO:0000313" key="8">
    <source>
        <dbReference type="EMBL" id="CUR57644.1"/>
    </source>
</evidence>
<feature type="transmembrane region" description="Helical" evidence="6">
    <location>
        <begin position="49"/>
        <end position="69"/>
    </location>
</feature>
<dbReference type="GO" id="GO:0016020">
    <property type="term" value="C:membrane"/>
    <property type="evidence" value="ECO:0007669"/>
    <property type="project" value="UniProtKB-SubCell"/>
</dbReference>
<dbReference type="InterPro" id="IPR003362">
    <property type="entry name" value="Bact_transf"/>
</dbReference>
<proteinExistence type="predicted"/>
<evidence type="ECO:0000256" key="4">
    <source>
        <dbReference type="ARBA" id="ARBA00022989"/>
    </source>
</evidence>
<keyword evidence="3 6" id="KW-0812">Transmembrane</keyword>
<evidence type="ECO:0000256" key="5">
    <source>
        <dbReference type="ARBA" id="ARBA00023136"/>
    </source>
</evidence>
<dbReference type="AlphaFoldDB" id="A0A2P2C6L3"/>
<dbReference type="Pfam" id="PF02397">
    <property type="entry name" value="Bac_transf"/>
    <property type="match status" value="1"/>
</dbReference>
<keyword evidence="4 6" id="KW-1133">Transmembrane helix</keyword>
<dbReference type="PANTHER" id="PTHR30576">
    <property type="entry name" value="COLANIC BIOSYNTHESIS UDP-GLUCOSE LIPID CARRIER TRANSFERASE"/>
    <property type="match status" value="1"/>
</dbReference>
<protein>
    <submittedName>
        <fullName evidence="8">Putative Undecaprenyl-phosphate galactose phosphotransferase</fullName>
        <ecNumber evidence="8">2.7.8.6</ecNumber>
    </submittedName>
</protein>
<evidence type="ECO:0000256" key="1">
    <source>
        <dbReference type="ARBA" id="ARBA00004141"/>
    </source>
</evidence>
<evidence type="ECO:0000256" key="3">
    <source>
        <dbReference type="ARBA" id="ARBA00022692"/>
    </source>
</evidence>
<organism evidence="8">
    <name type="scientific">metagenome</name>
    <dbReference type="NCBI Taxonomy" id="256318"/>
    <lineage>
        <taxon>unclassified sequences</taxon>
        <taxon>metagenomes</taxon>
    </lineage>
</organism>
<dbReference type="EC" id="2.7.8.6" evidence="8"/>
<comment type="subcellular location">
    <subcellularLocation>
        <location evidence="1">Membrane</location>
        <topology evidence="1">Multi-pass membrane protein</topology>
    </subcellularLocation>
</comment>
<dbReference type="InterPro" id="IPR017475">
    <property type="entry name" value="EPS_sugar_tfrase"/>
</dbReference>
<feature type="transmembrane region" description="Helical" evidence="6">
    <location>
        <begin position="81"/>
        <end position="99"/>
    </location>
</feature>
<dbReference type="NCBIfam" id="TIGR03025">
    <property type="entry name" value="EPS_sugtrans"/>
    <property type="match status" value="1"/>
</dbReference>
<gene>
    <name evidence="8" type="ORF">NOCA1130140</name>
</gene>
<keyword evidence="5 6" id="KW-0472">Membrane</keyword>
<dbReference type="EMBL" id="CZKB01000005">
    <property type="protein sequence ID" value="CUR57644.1"/>
    <property type="molecule type" value="Genomic_DNA"/>
</dbReference>
<feature type="domain" description="Bacterial sugar transferase" evidence="7">
    <location>
        <begin position="319"/>
        <end position="507"/>
    </location>
</feature>
<dbReference type="Gene3D" id="3.40.50.720">
    <property type="entry name" value="NAD(P)-binding Rossmann-like Domain"/>
    <property type="match status" value="1"/>
</dbReference>
<evidence type="ECO:0000256" key="2">
    <source>
        <dbReference type="ARBA" id="ARBA00022679"/>
    </source>
</evidence>
<keyword evidence="2 8" id="KW-0808">Transferase</keyword>
<feature type="transmembrane region" description="Helical" evidence="6">
    <location>
        <begin position="120"/>
        <end position="138"/>
    </location>
</feature>
<name>A0A2P2C6L3_9ZZZZ</name>
<sequence>MSQLDHSRYLASDPEMLPPFHPRVIEGERSADADVPGDENWRARYARRLLVGDFIVLVVALAIAQFVRFGTGQQPRVDGSWLSYPVLGVLLAVGWWTALQIHRVRSRRIVGHGSEEYRRVVVATFRTFAVLALLTVAFQIDASRLYLATAFPLGLAGLLLERKVARVRLHRSRTQGNALERILVVGGERSATNLARWFAKHPENGYEVSGVWVPDNEMPLSAMLDGATRHVPVMSAHVGLSEALSQSRAEAVIVTDTEHLGHESLRDLTWQLEGTGVDLLLSPNVLDVSSSRLTLHDVSGMPLLHLSEPQYAGASRLGKTLFDSIGAAVLILAFSPFLIATALAVKLTSRGPVFYRQERVGKDGHAFGMIKFRSMRVGADAELAALLAAEGKTLAELPKLTRDPRVTRVGAFIRRFSVDELPQLFNVLKGDMSLVGPRPQRDFEVEEYDDVATRRLTVRPGMTGLWQVSGRSDLSYDEAIRLDVHYVENWSMTQDVMILWRTLRAVVASDGAY</sequence>
<accession>A0A2P2C6L3</accession>
<dbReference type="PANTHER" id="PTHR30576:SF10">
    <property type="entry name" value="SLL5057 PROTEIN"/>
    <property type="match status" value="1"/>
</dbReference>